<dbReference type="Proteomes" id="UP000243498">
    <property type="component" value="Unassembled WGS sequence"/>
</dbReference>
<dbReference type="GO" id="GO:0032259">
    <property type="term" value="P:methylation"/>
    <property type="evidence" value="ECO:0007669"/>
    <property type="project" value="UniProtKB-KW"/>
</dbReference>
<keyword evidence="3" id="KW-0808">Transferase</keyword>
<sequence>MDQQQPSQQHPPHHELETSSREGQVKRRRGNPEYTRSFLGLPSFLEREHAFHQASCPKVQPQQELGGDRRFNSTGISKTYELNLNGSIDITGPFDIQVNTLVIQDDDTWQKRRDTGHATSITKTQAISAPLIPSATNGRGAHAIPVLLSTPQANTTDLQERTPCQSQQSQYFPTSDPRIEHYEVTYRADQTENQKSSKILVEEVSRGTSSLRGHSRLHSAISAPLTHPNGLSMFPHLSPPEQELLSQEALTQAEESIIADSLTASDVAEGDSDGGYDSDGFSSGSTSAESSVRDYMYENGRRYHRFREGAYNFPNDDVEQEREDMKHAMVKLLCSQKLHFAPIGNNPQEILDLGTGTGIWAIEMGDQFPSAHILGIDLSPIQPDWLPPNVRFMVDDMESPWLHPRNHFDFIHSRHTVMAIKQWDRLYRRAFEHVKPGGWIEMQEIHHRPRSAGVNGIVPPEHPVAKFWTLVTEGLATLGVNLDISSGGVLAGKMQDAGFTNVTERVFHVPIGTWPRNKVLKTVGLYWRTILLDGLQAIALGPLTRGLHWTRDEVEMFLMDVRRGYHDNSALMYMPLHVIYAQKPTSAY</sequence>
<proteinExistence type="inferred from homology"/>
<name>A0A167GR17_METRR</name>
<accession>A0A167GR17</accession>
<gene>
    <name evidence="3" type="ORF">NOR_02605</name>
</gene>
<dbReference type="OMA" id="LMYMPLH"/>
<dbReference type="Gene3D" id="3.40.50.150">
    <property type="entry name" value="Vaccinia Virus protein VP39"/>
    <property type="match status" value="1"/>
</dbReference>
<dbReference type="PANTHER" id="PTHR43591">
    <property type="entry name" value="METHYLTRANSFERASE"/>
    <property type="match status" value="1"/>
</dbReference>
<keyword evidence="3" id="KW-0489">Methyltransferase</keyword>
<evidence type="ECO:0000256" key="2">
    <source>
        <dbReference type="SAM" id="MobiDB-lite"/>
    </source>
</evidence>
<feature type="region of interest" description="Disordered" evidence="2">
    <location>
        <begin position="190"/>
        <end position="214"/>
    </location>
</feature>
<protein>
    <submittedName>
        <fullName evidence="3">Methyltransferase type 11</fullName>
    </submittedName>
</protein>
<dbReference type="SUPFAM" id="SSF53335">
    <property type="entry name" value="S-adenosyl-L-methionine-dependent methyltransferases"/>
    <property type="match status" value="1"/>
</dbReference>
<dbReference type="OrthoDB" id="184880at2759"/>
<dbReference type="Pfam" id="PF13489">
    <property type="entry name" value="Methyltransf_23"/>
    <property type="match status" value="1"/>
</dbReference>
<dbReference type="STRING" id="1081105.A0A167GR17"/>
<dbReference type="EMBL" id="AZHC01000006">
    <property type="protein sequence ID" value="OAA46969.1"/>
    <property type="molecule type" value="Genomic_DNA"/>
</dbReference>
<evidence type="ECO:0000313" key="3">
    <source>
        <dbReference type="EMBL" id="OAA46969.1"/>
    </source>
</evidence>
<feature type="region of interest" description="Disordered" evidence="2">
    <location>
        <begin position="52"/>
        <end position="72"/>
    </location>
</feature>
<feature type="compositionally biased region" description="Low complexity" evidence="2">
    <location>
        <begin position="1"/>
        <end position="10"/>
    </location>
</feature>
<dbReference type="PANTHER" id="PTHR43591:SF10">
    <property type="entry name" value="ABC TRANSMEMBRANE TYPE-1 DOMAIN-CONTAINING PROTEIN-RELATED"/>
    <property type="match status" value="1"/>
</dbReference>
<comment type="similarity">
    <text evidence="1">Belongs to the methyltransferase superfamily. LaeA methyltransferase family.</text>
</comment>
<evidence type="ECO:0000313" key="4">
    <source>
        <dbReference type="Proteomes" id="UP000243498"/>
    </source>
</evidence>
<dbReference type="GO" id="GO:0008168">
    <property type="term" value="F:methyltransferase activity"/>
    <property type="evidence" value="ECO:0007669"/>
    <property type="project" value="UniProtKB-KW"/>
</dbReference>
<reference evidence="3 4" key="1">
    <citation type="journal article" date="2016" name="Genome Biol. Evol.">
        <title>Divergent and convergent evolution of fungal pathogenicity.</title>
        <authorList>
            <person name="Shang Y."/>
            <person name="Xiao G."/>
            <person name="Zheng P."/>
            <person name="Cen K."/>
            <person name="Zhan S."/>
            <person name="Wang C."/>
        </authorList>
    </citation>
    <scope>NUCLEOTIDE SEQUENCE [LARGE SCALE GENOMIC DNA]</scope>
    <source>
        <strain evidence="3 4">RCEF 4871</strain>
    </source>
</reference>
<dbReference type="CDD" id="cd02440">
    <property type="entry name" value="AdoMet_MTases"/>
    <property type="match status" value="1"/>
</dbReference>
<comment type="caution">
    <text evidence="3">The sequence shown here is derived from an EMBL/GenBank/DDBJ whole genome shotgun (WGS) entry which is preliminary data.</text>
</comment>
<organism evidence="3 4">
    <name type="scientific">Metarhizium rileyi (strain RCEF 4871)</name>
    <name type="common">Nomuraea rileyi</name>
    <dbReference type="NCBI Taxonomy" id="1649241"/>
    <lineage>
        <taxon>Eukaryota</taxon>
        <taxon>Fungi</taxon>
        <taxon>Dikarya</taxon>
        <taxon>Ascomycota</taxon>
        <taxon>Pezizomycotina</taxon>
        <taxon>Sordariomycetes</taxon>
        <taxon>Hypocreomycetidae</taxon>
        <taxon>Hypocreales</taxon>
        <taxon>Clavicipitaceae</taxon>
        <taxon>Metarhizium</taxon>
    </lineage>
</organism>
<feature type="region of interest" description="Disordered" evidence="2">
    <location>
        <begin position="1"/>
        <end position="36"/>
    </location>
</feature>
<keyword evidence="4" id="KW-1185">Reference proteome</keyword>
<dbReference type="AlphaFoldDB" id="A0A167GR17"/>
<evidence type="ECO:0000256" key="1">
    <source>
        <dbReference type="ARBA" id="ARBA00038158"/>
    </source>
</evidence>
<feature type="compositionally biased region" description="Low complexity" evidence="2">
    <location>
        <begin position="278"/>
        <end position="290"/>
    </location>
</feature>
<dbReference type="InterPro" id="IPR029063">
    <property type="entry name" value="SAM-dependent_MTases_sf"/>
</dbReference>
<feature type="region of interest" description="Disordered" evidence="2">
    <location>
        <begin position="262"/>
        <end position="293"/>
    </location>
</feature>
<feature type="compositionally biased region" description="Basic and acidic residues" evidence="2">
    <location>
        <begin position="12"/>
        <end position="25"/>
    </location>
</feature>